<protein>
    <submittedName>
        <fullName evidence="2">Sp110 nuclear body protein</fullName>
    </submittedName>
</protein>
<dbReference type="EMBL" id="LBMM01016365">
    <property type="protein sequence ID" value="KMQ84453.1"/>
    <property type="molecule type" value="Genomic_DNA"/>
</dbReference>
<sequence length="149" mass="15625">WLFGAPVFVLEGAIVPDTPISSSYDGLTQVLPTGTCAESATVERVTGSVADFPEGDTPIDVPAAPDRVVSNTLVPESRVIIKTVKRRASALHPASDSEDESVFSARARSCRQPEALSDSDEATENQVDSAILSSKIHAADNSGNDGVML</sequence>
<dbReference type="Proteomes" id="UP000036403">
    <property type="component" value="Unassembled WGS sequence"/>
</dbReference>
<reference evidence="2 3" key="1">
    <citation type="submission" date="2015-04" db="EMBL/GenBank/DDBJ databases">
        <title>Lasius niger genome sequencing.</title>
        <authorList>
            <person name="Konorov E.A."/>
            <person name="Nikitin M.A."/>
            <person name="Kirill M.V."/>
            <person name="Chang P."/>
        </authorList>
    </citation>
    <scope>NUCLEOTIDE SEQUENCE [LARGE SCALE GENOMIC DNA]</scope>
    <source>
        <tissue evidence="2">Whole</tissue>
    </source>
</reference>
<evidence type="ECO:0000313" key="2">
    <source>
        <dbReference type="EMBL" id="KMQ84453.1"/>
    </source>
</evidence>
<organism evidence="2 3">
    <name type="scientific">Lasius niger</name>
    <name type="common">Black garden ant</name>
    <dbReference type="NCBI Taxonomy" id="67767"/>
    <lineage>
        <taxon>Eukaryota</taxon>
        <taxon>Metazoa</taxon>
        <taxon>Ecdysozoa</taxon>
        <taxon>Arthropoda</taxon>
        <taxon>Hexapoda</taxon>
        <taxon>Insecta</taxon>
        <taxon>Pterygota</taxon>
        <taxon>Neoptera</taxon>
        <taxon>Endopterygota</taxon>
        <taxon>Hymenoptera</taxon>
        <taxon>Apocrita</taxon>
        <taxon>Aculeata</taxon>
        <taxon>Formicoidea</taxon>
        <taxon>Formicidae</taxon>
        <taxon>Formicinae</taxon>
        <taxon>Lasius</taxon>
        <taxon>Lasius</taxon>
    </lineage>
</organism>
<feature type="region of interest" description="Disordered" evidence="1">
    <location>
        <begin position="91"/>
        <end position="125"/>
    </location>
</feature>
<dbReference type="PaxDb" id="67767-A0A0J7K1Y1"/>
<feature type="non-terminal residue" evidence="2">
    <location>
        <position position="1"/>
    </location>
</feature>
<name>A0A0J7K1Y1_LASNI</name>
<dbReference type="AlphaFoldDB" id="A0A0J7K1Y1"/>
<comment type="caution">
    <text evidence="2">The sequence shown here is derived from an EMBL/GenBank/DDBJ whole genome shotgun (WGS) entry which is preliminary data.</text>
</comment>
<evidence type="ECO:0000313" key="3">
    <source>
        <dbReference type="Proteomes" id="UP000036403"/>
    </source>
</evidence>
<accession>A0A0J7K1Y1</accession>
<proteinExistence type="predicted"/>
<evidence type="ECO:0000256" key="1">
    <source>
        <dbReference type="SAM" id="MobiDB-lite"/>
    </source>
</evidence>
<keyword evidence="3" id="KW-1185">Reference proteome</keyword>
<gene>
    <name evidence="2" type="ORF">RF55_17723</name>
</gene>